<evidence type="ECO:0000313" key="3">
    <source>
        <dbReference type="Proteomes" id="UP000323537"/>
    </source>
</evidence>
<keyword evidence="1" id="KW-1133">Transmembrane helix</keyword>
<dbReference type="InterPro" id="IPR013783">
    <property type="entry name" value="Ig-like_fold"/>
</dbReference>
<proteinExistence type="predicted"/>
<keyword evidence="1" id="KW-0812">Transmembrane</keyword>
<dbReference type="PANTHER" id="PTHR35902">
    <property type="entry name" value="S-LAYER DOMAIN-LIKE PROTEIN-RELATED"/>
    <property type="match status" value="1"/>
</dbReference>
<protein>
    <submittedName>
        <fullName evidence="2">Uncharacterized conserved protein</fullName>
    </submittedName>
</protein>
<dbReference type="AlphaFoldDB" id="A0A1I2YZ41"/>
<organism evidence="2 3">
    <name type="scientific">Halorubrum aquaticum</name>
    <dbReference type="NCBI Taxonomy" id="387340"/>
    <lineage>
        <taxon>Archaea</taxon>
        <taxon>Methanobacteriati</taxon>
        <taxon>Methanobacteriota</taxon>
        <taxon>Stenosarchaea group</taxon>
        <taxon>Halobacteria</taxon>
        <taxon>Halobacteriales</taxon>
        <taxon>Haloferacaceae</taxon>
        <taxon>Halorubrum</taxon>
    </lineage>
</organism>
<evidence type="ECO:0000313" key="2">
    <source>
        <dbReference type="EMBL" id="SFH30456.1"/>
    </source>
</evidence>
<keyword evidence="1" id="KW-0472">Membrane</keyword>
<dbReference type="RefSeq" id="WP_149782840.1">
    <property type="nucleotide sequence ID" value="NZ_BAAADP010000001.1"/>
</dbReference>
<dbReference type="EMBL" id="FOPZ01000001">
    <property type="protein sequence ID" value="SFH30456.1"/>
    <property type="molecule type" value="Genomic_DNA"/>
</dbReference>
<reference evidence="2 3" key="1">
    <citation type="submission" date="2016-10" db="EMBL/GenBank/DDBJ databases">
        <authorList>
            <person name="Varghese N."/>
            <person name="Submissions S."/>
        </authorList>
    </citation>
    <scope>NUCLEOTIDE SEQUENCE [LARGE SCALE GENOMIC DNA]</scope>
    <source>
        <strain evidence="2 3">CGMCC 1.6377</strain>
    </source>
</reference>
<accession>A0A1I2YZ41</accession>
<evidence type="ECO:0000256" key="1">
    <source>
        <dbReference type="SAM" id="Phobius"/>
    </source>
</evidence>
<dbReference type="Proteomes" id="UP000323537">
    <property type="component" value="Unassembled WGS sequence"/>
</dbReference>
<gene>
    <name evidence="2" type="ORF">SAMN04488066_10133</name>
</gene>
<dbReference type="Gene3D" id="2.60.40.10">
    <property type="entry name" value="Immunoglobulins"/>
    <property type="match status" value="3"/>
</dbReference>
<feature type="transmembrane region" description="Helical" evidence="1">
    <location>
        <begin position="618"/>
        <end position="636"/>
    </location>
</feature>
<name>A0A1I2YZ41_9EURY</name>
<keyword evidence="3" id="KW-1185">Reference proteome</keyword>
<dbReference type="PANTHER" id="PTHR35902:SF3">
    <property type="entry name" value="NPCBM-ASSOCIATED, NEW3 DOMAIN OF ALPHA-GALACTOSIDASE"/>
    <property type="match status" value="1"/>
</dbReference>
<sequence length="638" mass="67805">MRMKRRLRGTALAVLLLVGVAAGVGAAQEDRYVRGEPELDVYAPEPTLAPGSTTELIVQVANDGEVHSGAATNRDVVTTARSVTVEVADEDVPFTVETRRRSIGSVDDGAVRNVPITVTTPEDVERGEYTLDVDLEYSYTSQYAPESNVVQERSRSVTRSIDVVVDDGPAFDLRTVDSDVRIGDSGTIAAEITNRGDGTARNLSVELEATSSDLTLGETARNTVYVDRLEPGENVTLRYEANVRSGAALRDLAVTGTVRFTDPDGVRDARTGLIAGLRPGPEQAFSVSLTDATLRVGGTGTVRGEIRNDGPADVSDVVVDLDGARLVSSSPTYAVGDLAVGESATFRFRGTLPPDTAAVPRRVNVTTRYRDRAGDERSRGSALYVPVAPEQDFVVSVTESSLRVGETGTVRGTIRNAGPVNASDVELVLGEARFDPRNPTYAIGDLAVGDTASFRFRGTVPSEADAVPQRIDIETRYRGSVGDELAAEDSLYVPVAARRDAVAVTAIDPGFAAGEDGVLELEVANRRDVEIRDVSLRLAVDEPLESQFRTAVVPSLRPGETARVAFDLEVDGAAPASRFPATVEIAYVDGDGARNTARPATVAVPVTDAGGEDLPVEIAIFGVLLLLVAAGGWWYYAR</sequence>